<proteinExistence type="predicted"/>
<reference evidence="1" key="1">
    <citation type="submission" date="2021-06" db="EMBL/GenBank/DDBJ databases">
        <authorList>
            <person name="Kallberg Y."/>
            <person name="Tangrot J."/>
            <person name="Rosling A."/>
        </authorList>
    </citation>
    <scope>NUCLEOTIDE SEQUENCE</scope>
    <source>
        <strain evidence="1">28 12/20/2015</strain>
    </source>
</reference>
<comment type="caution">
    <text evidence="1">The sequence shown here is derived from an EMBL/GenBank/DDBJ whole genome shotgun (WGS) entry which is preliminary data.</text>
</comment>
<accession>A0ACA9M303</accession>
<name>A0ACA9M303_9GLOM</name>
<evidence type="ECO:0000313" key="2">
    <source>
        <dbReference type="Proteomes" id="UP000789366"/>
    </source>
</evidence>
<gene>
    <name evidence="1" type="ORF">SPELUC_LOCUS5530</name>
</gene>
<feature type="non-terminal residue" evidence="1">
    <location>
        <position position="404"/>
    </location>
</feature>
<dbReference type="EMBL" id="CAJVPW010005707">
    <property type="protein sequence ID" value="CAG8559098.1"/>
    <property type="molecule type" value="Genomic_DNA"/>
</dbReference>
<dbReference type="Proteomes" id="UP000789366">
    <property type="component" value="Unassembled WGS sequence"/>
</dbReference>
<sequence length="404" mass="45241">MEMIHCLIPLFLILTFFGPGFQTISIFAWIWFPLSVYYCRTVSIKWLIPFYIANSLGTALAFLEMLNTDSHYWLYAIVLGNNEMTQFASFAGLGGLNFVLSWGGTVGSYIIQSWKSTNFGSDHDVKSNGGDPILEKEVILEITENNVNSPKQSRNFRNIMANQLTNPVIIYLIAIFFVIVYGSIRYSTTYIPFYQQNIESYAAHSLVKVGCVIGSNNDFENKYYVDRTEELARNGSKFILWSEEVAIINSTAQYNDLELSIKNISQIYKTYIGFTYSDASSTNGLTFNKLTVVSPDGDILINYAKANLVPFMETGITAGPKILQTSTTSDFGTIGGPTAGYHFRANSLRPIELGFTLFRCCHYGFSGAWGPSGQPYVAVETVDDLILSFEIPLHKRVKTVYGVF</sequence>
<keyword evidence="2" id="KW-1185">Reference proteome</keyword>
<protein>
    <submittedName>
        <fullName evidence="1">16099_t:CDS:1</fullName>
    </submittedName>
</protein>
<organism evidence="1 2">
    <name type="scientific">Cetraspora pellucida</name>
    <dbReference type="NCBI Taxonomy" id="1433469"/>
    <lineage>
        <taxon>Eukaryota</taxon>
        <taxon>Fungi</taxon>
        <taxon>Fungi incertae sedis</taxon>
        <taxon>Mucoromycota</taxon>
        <taxon>Glomeromycotina</taxon>
        <taxon>Glomeromycetes</taxon>
        <taxon>Diversisporales</taxon>
        <taxon>Gigasporaceae</taxon>
        <taxon>Cetraspora</taxon>
    </lineage>
</organism>
<evidence type="ECO:0000313" key="1">
    <source>
        <dbReference type="EMBL" id="CAG8559098.1"/>
    </source>
</evidence>